<feature type="compositionally biased region" description="Basic and acidic residues" evidence="1">
    <location>
        <begin position="235"/>
        <end position="270"/>
    </location>
</feature>
<reference evidence="3" key="1">
    <citation type="submission" date="2021-02" db="EMBL/GenBank/DDBJ databases">
        <authorList>
            <person name="Nowell W R."/>
        </authorList>
    </citation>
    <scope>NUCLEOTIDE SEQUENCE</scope>
</reference>
<dbReference type="Proteomes" id="UP000681722">
    <property type="component" value="Unassembled WGS sequence"/>
</dbReference>
<feature type="region of interest" description="Disordered" evidence="1">
    <location>
        <begin position="146"/>
        <end position="181"/>
    </location>
</feature>
<evidence type="ECO:0000313" key="5">
    <source>
        <dbReference type="EMBL" id="CAF4285460.1"/>
    </source>
</evidence>
<accession>A0A815KAV2</accession>
<dbReference type="Proteomes" id="UP000663829">
    <property type="component" value="Unassembled WGS sequence"/>
</dbReference>
<feature type="region of interest" description="Disordered" evidence="1">
    <location>
        <begin position="235"/>
        <end position="288"/>
    </location>
</feature>
<evidence type="ECO:0000256" key="1">
    <source>
        <dbReference type="SAM" id="MobiDB-lite"/>
    </source>
</evidence>
<evidence type="ECO:0000313" key="4">
    <source>
        <dbReference type="EMBL" id="CAF3749351.1"/>
    </source>
</evidence>
<name>A0A815KAV2_9BILA</name>
<dbReference type="AlphaFoldDB" id="A0A815KAV2"/>
<dbReference type="EMBL" id="CAJOBC010082384">
    <property type="protein sequence ID" value="CAF4285460.1"/>
    <property type="molecule type" value="Genomic_DNA"/>
</dbReference>
<keyword evidence="6" id="KW-1185">Reference proteome</keyword>
<evidence type="ECO:0000313" key="2">
    <source>
        <dbReference type="EMBL" id="CAF0978739.1"/>
    </source>
</evidence>
<feature type="compositionally biased region" description="Basic and acidic residues" evidence="1">
    <location>
        <begin position="50"/>
        <end position="66"/>
    </location>
</feature>
<dbReference type="EMBL" id="CAJNOK010005615">
    <property type="protein sequence ID" value="CAF0978739.1"/>
    <property type="molecule type" value="Genomic_DNA"/>
</dbReference>
<dbReference type="Proteomes" id="UP000682733">
    <property type="component" value="Unassembled WGS sequence"/>
</dbReference>
<organism evidence="3 6">
    <name type="scientific">Didymodactylos carnosus</name>
    <dbReference type="NCBI Taxonomy" id="1234261"/>
    <lineage>
        <taxon>Eukaryota</taxon>
        <taxon>Metazoa</taxon>
        <taxon>Spiralia</taxon>
        <taxon>Gnathifera</taxon>
        <taxon>Rotifera</taxon>
        <taxon>Eurotatoria</taxon>
        <taxon>Bdelloidea</taxon>
        <taxon>Philodinida</taxon>
        <taxon>Philodinidae</taxon>
        <taxon>Didymodactylos</taxon>
    </lineage>
</organism>
<evidence type="ECO:0000313" key="3">
    <source>
        <dbReference type="EMBL" id="CAF1390759.1"/>
    </source>
</evidence>
<sequence>MLYEVLTYVNLLIAQLRAKLNFKILLFEGDKTSASSTLCAATAVKRSHSPRIEHAHESNKRSRGEDEVGEDTVTVDPGTNTPAAVERKLLDIELIEVTDEELVDFAISMERRSFERTFIPITLTMTSTEGNEKLINKRERACIRQRLHRANSDGPSLAAKREKDRDRKRLSRLNATDEEKNVVRAKTRDRVRRLRLLQTPWKKQQDREKHRDRMRLARIMEAEDGRQLHRDNNDVERSCMTDEEKESFWEERDGEQKELKRANALKKQEKSYFSSTDDDVQESDGSSISTCVADKLSILCIRSSNKLE</sequence>
<comment type="caution">
    <text evidence="3">The sequence shown here is derived from an EMBL/GenBank/DDBJ whole genome shotgun (WGS) entry which is preliminary data.</text>
</comment>
<dbReference type="EMBL" id="CAJOBA010005620">
    <property type="protein sequence ID" value="CAF3749351.1"/>
    <property type="molecule type" value="Genomic_DNA"/>
</dbReference>
<proteinExistence type="predicted"/>
<dbReference type="EMBL" id="CAJNOQ010016971">
    <property type="protein sequence ID" value="CAF1390759.1"/>
    <property type="molecule type" value="Genomic_DNA"/>
</dbReference>
<protein>
    <submittedName>
        <fullName evidence="3">Uncharacterized protein</fullName>
    </submittedName>
</protein>
<evidence type="ECO:0000313" key="6">
    <source>
        <dbReference type="Proteomes" id="UP000663829"/>
    </source>
</evidence>
<gene>
    <name evidence="3" type="ORF">GPM918_LOCUS32782</name>
    <name evidence="2" type="ORF">OVA965_LOCUS13471</name>
    <name evidence="5" type="ORF">SRO942_LOCUS33462</name>
    <name evidence="4" type="ORF">TMI583_LOCUS13473</name>
</gene>
<feature type="region of interest" description="Disordered" evidence="1">
    <location>
        <begin position="49"/>
        <end position="80"/>
    </location>
</feature>
<dbReference type="Proteomes" id="UP000677228">
    <property type="component" value="Unassembled WGS sequence"/>
</dbReference>